<gene>
    <name evidence="5" type="ORF">VPNG_03157</name>
</gene>
<evidence type="ECO:0000256" key="1">
    <source>
        <dbReference type="ARBA" id="ARBA00005495"/>
    </source>
</evidence>
<dbReference type="GO" id="GO:0046872">
    <property type="term" value="F:metal ion binding"/>
    <property type="evidence" value="ECO:0007669"/>
    <property type="project" value="UniProtKB-KW"/>
</dbReference>
<evidence type="ECO:0000256" key="3">
    <source>
        <dbReference type="ARBA" id="ARBA00022833"/>
    </source>
</evidence>
<keyword evidence="6" id="KW-1185">Reference proteome</keyword>
<dbReference type="Proteomes" id="UP000285146">
    <property type="component" value="Unassembled WGS sequence"/>
</dbReference>
<dbReference type="Gene3D" id="2.170.150.70">
    <property type="match status" value="2"/>
</dbReference>
<protein>
    <recommendedName>
        <fullName evidence="4">CENP-V/GFA domain-containing protein</fullName>
    </recommendedName>
</protein>
<dbReference type="InterPro" id="IPR011057">
    <property type="entry name" value="Mss4-like_sf"/>
</dbReference>
<evidence type="ECO:0000313" key="5">
    <source>
        <dbReference type="EMBL" id="ROW14512.1"/>
    </source>
</evidence>
<dbReference type="PROSITE" id="PS51891">
    <property type="entry name" value="CENP_V_GFA"/>
    <property type="match status" value="2"/>
</dbReference>
<evidence type="ECO:0000256" key="2">
    <source>
        <dbReference type="ARBA" id="ARBA00022723"/>
    </source>
</evidence>
<comment type="caution">
    <text evidence="5">The sequence shown here is derived from an EMBL/GenBank/DDBJ whole genome shotgun (WGS) entry which is preliminary data.</text>
</comment>
<dbReference type="AlphaFoldDB" id="A0A423XED0"/>
<keyword evidence="3" id="KW-0862">Zinc</keyword>
<dbReference type="InParanoid" id="A0A423XED0"/>
<dbReference type="OrthoDB" id="2993351at2759"/>
<feature type="domain" description="CENP-V/GFA" evidence="4">
    <location>
        <begin position="147"/>
        <end position="284"/>
    </location>
</feature>
<dbReference type="GO" id="GO:0016846">
    <property type="term" value="F:carbon-sulfur lyase activity"/>
    <property type="evidence" value="ECO:0007669"/>
    <property type="project" value="InterPro"/>
</dbReference>
<organism evidence="5 6">
    <name type="scientific">Cytospora leucostoma</name>
    <dbReference type="NCBI Taxonomy" id="1230097"/>
    <lineage>
        <taxon>Eukaryota</taxon>
        <taxon>Fungi</taxon>
        <taxon>Dikarya</taxon>
        <taxon>Ascomycota</taxon>
        <taxon>Pezizomycotina</taxon>
        <taxon>Sordariomycetes</taxon>
        <taxon>Sordariomycetidae</taxon>
        <taxon>Diaporthales</taxon>
        <taxon>Cytosporaceae</taxon>
        <taxon>Cytospora</taxon>
    </lineage>
</organism>
<dbReference type="PANTHER" id="PTHR28620">
    <property type="entry name" value="CENTROMERE PROTEIN V"/>
    <property type="match status" value="1"/>
</dbReference>
<dbReference type="PANTHER" id="PTHR28620:SF1">
    <property type="entry name" value="CENP-V_GFA DOMAIN-CONTAINING PROTEIN"/>
    <property type="match status" value="1"/>
</dbReference>
<name>A0A423XED0_9PEZI</name>
<reference evidence="5 6" key="1">
    <citation type="submission" date="2015-09" db="EMBL/GenBank/DDBJ databases">
        <title>Host preference determinants of Valsa canker pathogens revealed by comparative genomics.</title>
        <authorList>
            <person name="Yin Z."/>
            <person name="Huang L."/>
        </authorList>
    </citation>
    <scope>NUCLEOTIDE SEQUENCE [LARGE SCALE GENOMIC DNA]</scope>
    <source>
        <strain evidence="5 6">SXYLt</strain>
    </source>
</reference>
<dbReference type="SUPFAM" id="SSF51316">
    <property type="entry name" value="Mss4-like"/>
    <property type="match status" value="2"/>
</dbReference>
<comment type="similarity">
    <text evidence="1">Belongs to the Gfa family.</text>
</comment>
<dbReference type="InterPro" id="IPR052355">
    <property type="entry name" value="CENP-V-like"/>
</dbReference>
<dbReference type="EMBL" id="LKEB01000013">
    <property type="protein sequence ID" value="ROW14512.1"/>
    <property type="molecule type" value="Genomic_DNA"/>
</dbReference>
<dbReference type="Pfam" id="PF04828">
    <property type="entry name" value="GFA"/>
    <property type="match status" value="2"/>
</dbReference>
<keyword evidence="2" id="KW-0479">Metal-binding</keyword>
<sequence>MSEDALRTYRGNCHCGAFVYEFKWPEIKAYNECNCSICQKLAFAWLIPGQRDLHIVKGSINDLKAYTFSTGSFTYRFCPDCGITVLAELPPKHFGDRTAINARTIQKLDMWSLDVSQFDGKARPPSYEPPVYKGPEPSVEVENGKTYHGSCHCGAVTVAVRLKPLDTWDISIREERIVECNCSICARAGYIWAYPRKENSVIQGREDLTYRVFNTGILRKGFCKHCGVHIFNEPNPLTEQDVNNLSEDKKAFHDRIVRTRAINLRILNDFDCKTLKTTHADGWNEFKPEYVNP</sequence>
<accession>A0A423XED0</accession>
<proteinExistence type="inferred from homology"/>
<dbReference type="InterPro" id="IPR006913">
    <property type="entry name" value="CENP-V/GFA"/>
</dbReference>
<feature type="domain" description="CENP-V/GFA" evidence="4">
    <location>
        <begin position="9"/>
        <end position="119"/>
    </location>
</feature>
<evidence type="ECO:0000313" key="6">
    <source>
        <dbReference type="Proteomes" id="UP000285146"/>
    </source>
</evidence>
<evidence type="ECO:0000259" key="4">
    <source>
        <dbReference type="PROSITE" id="PS51891"/>
    </source>
</evidence>